<accession>A0ABQ5F5X0</accession>
<evidence type="ECO:0000313" key="2">
    <source>
        <dbReference type="Proteomes" id="UP001151760"/>
    </source>
</evidence>
<reference evidence="1" key="1">
    <citation type="journal article" date="2022" name="Int. J. Mol. Sci.">
        <title>Draft Genome of Tanacetum Coccineum: Genomic Comparison of Closely Related Tanacetum-Family Plants.</title>
        <authorList>
            <person name="Yamashiro T."/>
            <person name="Shiraishi A."/>
            <person name="Nakayama K."/>
            <person name="Satake H."/>
        </authorList>
    </citation>
    <scope>NUCLEOTIDE SEQUENCE</scope>
</reference>
<gene>
    <name evidence="1" type="ORF">Tco_1002173</name>
</gene>
<reference evidence="1" key="2">
    <citation type="submission" date="2022-01" db="EMBL/GenBank/DDBJ databases">
        <authorList>
            <person name="Yamashiro T."/>
            <person name="Shiraishi A."/>
            <person name="Satake H."/>
            <person name="Nakayama K."/>
        </authorList>
    </citation>
    <scope>NUCLEOTIDE SEQUENCE</scope>
</reference>
<protein>
    <submittedName>
        <fullName evidence="1">Uncharacterized protein</fullName>
    </submittedName>
</protein>
<sequence length="119" mass="13008">MLVGKLASSSVFYGRCAAFEEVAKIKEPFNLSKVKGYWSSYKKEHTKARNDLATTTFPFLSKVVADPSTPIEVMLSKKPQSLQRPAPTRTLAPTPLTPFTQVTPATALISKLLSPLPVT</sequence>
<evidence type="ECO:0000313" key="1">
    <source>
        <dbReference type="EMBL" id="GJT58640.1"/>
    </source>
</evidence>
<dbReference type="EMBL" id="BQNB010017036">
    <property type="protein sequence ID" value="GJT58640.1"/>
    <property type="molecule type" value="Genomic_DNA"/>
</dbReference>
<proteinExistence type="predicted"/>
<organism evidence="1 2">
    <name type="scientific">Tanacetum coccineum</name>
    <dbReference type="NCBI Taxonomy" id="301880"/>
    <lineage>
        <taxon>Eukaryota</taxon>
        <taxon>Viridiplantae</taxon>
        <taxon>Streptophyta</taxon>
        <taxon>Embryophyta</taxon>
        <taxon>Tracheophyta</taxon>
        <taxon>Spermatophyta</taxon>
        <taxon>Magnoliopsida</taxon>
        <taxon>eudicotyledons</taxon>
        <taxon>Gunneridae</taxon>
        <taxon>Pentapetalae</taxon>
        <taxon>asterids</taxon>
        <taxon>campanulids</taxon>
        <taxon>Asterales</taxon>
        <taxon>Asteraceae</taxon>
        <taxon>Asteroideae</taxon>
        <taxon>Anthemideae</taxon>
        <taxon>Anthemidinae</taxon>
        <taxon>Tanacetum</taxon>
    </lineage>
</organism>
<dbReference type="Proteomes" id="UP001151760">
    <property type="component" value="Unassembled WGS sequence"/>
</dbReference>
<comment type="caution">
    <text evidence="1">The sequence shown here is derived from an EMBL/GenBank/DDBJ whole genome shotgun (WGS) entry which is preliminary data.</text>
</comment>
<keyword evidence="2" id="KW-1185">Reference proteome</keyword>
<name>A0ABQ5F5X0_9ASTR</name>